<feature type="transmembrane region" description="Helical" evidence="1">
    <location>
        <begin position="46"/>
        <end position="64"/>
    </location>
</feature>
<comment type="caution">
    <text evidence="3">The sequence shown here is derived from an EMBL/GenBank/DDBJ whole genome shotgun (WGS) entry which is preliminary data.</text>
</comment>
<dbReference type="EMBL" id="JAMPKM010000005">
    <property type="protein sequence ID" value="MEP0817501.1"/>
    <property type="molecule type" value="Genomic_DNA"/>
</dbReference>
<dbReference type="Proteomes" id="UP001464891">
    <property type="component" value="Unassembled WGS sequence"/>
</dbReference>
<proteinExistence type="predicted"/>
<evidence type="ECO:0000313" key="3">
    <source>
        <dbReference type="EMBL" id="MEP0817501.1"/>
    </source>
</evidence>
<dbReference type="CDD" id="cd16383">
    <property type="entry name" value="GUN4"/>
    <property type="match status" value="1"/>
</dbReference>
<dbReference type="Gene3D" id="1.10.10.1770">
    <property type="entry name" value="Gun4-like"/>
    <property type="match status" value="1"/>
</dbReference>
<evidence type="ECO:0000313" key="4">
    <source>
        <dbReference type="Proteomes" id="UP001464891"/>
    </source>
</evidence>
<reference evidence="3 4" key="1">
    <citation type="submission" date="2022-04" db="EMBL/GenBank/DDBJ databases">
        <title>Positive selection, recombination, and allopatry shape intraspecific diversity of widespread and dominant cyanobacteria.</title>
        <authorList>
            <person name="Wei J."/>
            <person name="Shu W."/>
            <person name="Hu C."/>
        </authorList>
    </citation>
    <scope>NUCLEOTIDE SEQUENCE [LARGE SCALE GENOMIC DNA]</scope>
    <source>
        <strain evidence="3 4">GB2-A4</strain>
    </source>
</reference>
<dbReference type="InterPro" id="IPR008629">
    <property type="entry name" value="GUN4-like"/>
</dbReference>
<organism evidence="3 4">
    <name type="scientific">Trichocoleus desertorum GB2-A4</name>
    <dbReference type="NCBI Taxonomy" id="2933944"/>
    <lineage>
        <taxon>Bacteria</taxon>
        <taxon>Bacillati</taxon>
        <taxon>Cyanobacteriota</taxon>
        <taxon>Cyanophyceae</taxon>
        <taxon>Leptolyngbyales</taxon>
        <taxon>Trichocoleusaceae</taxon>
        <taxon>Trichocoleus</taxon>
    </lineage>
</organism>
<keyword evidence="1" id="KW-0472">Membrane</keyword>
<dbReference type="PANTHER" id="PTHR34800">
    <property type="entry name" value="TETRAPYRROLE-BINDING PROTEIN, CHLOROPLASTIC"/>
    <property type="match status" value="1"/>
</dbReference>
<feature type="domain" description="GUN4-like" evidence="2">
    <location>
        <begin position="207"/>
        <end position="339"/>
    </location>
</feature>
<name>A0ABV0J6V2_9CYAN</name>
<keyword evidence="1" id="KW-0812">Transmembrane</keyword>
<dbReference type="InterPro" id="IPR037215">
    <property type="entry name" value="GUN4-like_sf"/>
</dbReference>
<dbReference type="SUPFAM" id="SSF140869">
    <property type="entry name" value="GUN4-like"/>
    <property type="match status" value="1"/>
</dbReference>
<feature type="transmembrane region" description="Helical" evidence="1">
    <location>
        <begin position="21"/>
        <end position="40"/>
    </location>
</feature>
<keyword evidence="1" id="KW-1133">Transmembrane helix</keyword>
<protein>
    <submittedName>
        <fullName evidence="3">GUN4 domain-containing protein</fullName>
    </submittedName>
</protein>
<keyword evidence="4" id="KW-1185">Reference proteome</keyword>
<dbReference type="Gene3D" id="1.25.40.620">
    <property type="match status" value="1"/>
</dbReference>
<dbReference type="PANTHER" id="PTHR34800:SF1">
    <property type="entry name" value="TETRAPYRROLE-BINDING PROTEIN, CHLOROPLASTIC"/>
    <property type="match status" value="1"/>
</dbReference>
<evidence type="ECO:0000259" key="2">
    <source>
        <dbReference type="Pfam" id="PF05419"/>
    </source>
</evidence>
<gene>
    <name evidence="3" type="ORF">NC998_10380</name>
</gene>
<dbReference type="RefSeq" id="WP_190435554.1">
    <property type="nucleotide sequence ID" value="NZ_JAMPKM010000005.1"/>
</dbReference>
<sequence>MKERKTAIVKQVIALASRIPIHWRYYLAGLFLIAIGFLIACQTTSTGFLLGILLSGLGCFLCFLSSKLDPKSLQNHFSQKSDKEQYRTINVGEGNYNEFIGGDYINIQGNQIYVGQDLSDFTTQIQEILNRLRTQDYSKEEAEERVTQELKTEGYRNPKFRKNLFRWKKSLGYSTTDVEEIAEKLVQLADEVPTNTGNNSIFVVEGKYKRLHDLLEAGQWKEADEETARFIYSLMPYQTYIPTLTVEEIPPGDLKIINKLWLKYSKGRFGFSVQQRIWKKILNIYPPKEGSWTNERAYAAFIDCVGWSFEDGRLYYTDLKYFPTAPQGYLPAIVMFEDGNLWSSYSSNYCYLNQTVFDSLMERQYSRSSFIPSWLRYWFLGE</sequence>
<evidence type="ECO:0000256" key="1">
    <source>
        <dbReference type="SAM" id="Phobius"/>
    </source>
</evidence>
<dbReference type="Pfam" id="PF05419">
    <property type="entry name" value="GUN4"/>
    <property type="match status" value="1"/>
</dbReference>
<accession>A0ABV0J6V2</accession>